<dbReference type="PRINTS" id="PR00080">
    <property type="entry name" value="SDRFAMILY"/>
</dbReference>
<accession>A0A1G7Y4Q5</accession>
<name>A0A1G7Y4Q5_9ACTN</name>
<evidence type="ECO:0000256" key="2">
    <source>
        <dbReference type="ARBA" id="ARBA00023002"/>
    </source>
</evidence>
<evidence type="ECO:0000313" key="5">
    <source>
        <dbReference type="Proteomes" id="UP000198614"/>
    </source>
</evidence>
<protein>
    <submittedName>
        <fullName evidence="4">Short-chain dehydrogenase</fullName>
    </submittedName>
</protein>
<proteinExistence type="inferred from homology"/>
<dbReference type="InterPro" id="IPR002347">
    <property type="entry name" value="SDR_fam"/>
</dbReference>
<evidence type="ECO:0000256" key="1">
    <source>
        <dbReference type="ARBA" id="ARBA00006484"/>
    </source>
</evidence>
<evidence type="ECO:0000256" key="3">
    <source>
        <dbReference type="RuleBase" id="RU000363"/>
    </source>
</evidence>
<dbReference type="Proteomes" id="UP000198614">
    <property type="component" value="Unassembled WGS sequence"/>
</dbReference>
<dbReference type="PANTHER" id="PTHR44196">
    <property type="entry name" value="DEHYDROGENASE/REDUCTASE SDR FAMILY MEMBER 7B"/>
    <property type="match status" value="1"/>
</dbReference>
<dbReference type="Gene3D" id="3.40.50.720">
    <property type="entry name" value="NAD(P)-binding Rossmann-like Domain"/>
    <property type="match status" value="1"/>
</dbReference>
<dbReference type="GO" id="GO:0016491">
    <property type="term" value="F:oxidoreductase activity"/>
    <property type="evidence" value="ECO:0007669"/>
    <property type="project" value="UniProtKB-KW"/>
</dbReference>
<keyword evidence="2" id="KW-0560">Oxidoreductase</keyword>
<dbReference type="PRINTS" id="PR00081">
    <property type="entry name" value="GDHRDH"/>
</dbReference>
<dbReference type="InterPro" id="IPR036291">
    <property type="entry name" value="NAD(P)-bd_dom_sf"/>
</dbReference>
<gene>
    <name evidence="4" type="ORF">SAMN05216260_13619</name>
</gene>
<dbReference type="PANTHER" id="PTHR44196:SF1">
    <property type="entry name" value="DEHYDROGENASE_REDUCTASE SDR FAMILY MEMBER 7B"/>
    <property type="match status" value="1"/>
</dbReference>
<dbReference type="Pfam" id="PF00106">
    <property type="entry name" value="adh_short"/>
    <property type="match status" value="1"/>
</dbReference>
<dbReference type="EMBL" id="FNAX01000036">
    <property type="protein sequence ID" value="SDG91347.1"/>
    <property type="molecule type" value="Genomic_DNA"/>
</dbReference>
<dbReference type="PROSITE" id="PS00061">
    <property type="entry name" value="ADH_SHORT"/>
    <property type="match status" value="1"/>
</dbReference>
<dbReference type="AlphaFoldDB" id="A0A1G7Y4Q5"/>
<comment type="similarity">
    <text evidence="1 3">Belongs to the short-chain dehydrogenases/reductases (SDR) family.</text>
</comment>
<evidence type="ECO:0000313" key="4">
    <source>
        <dbReference type="EMBL" id="SDG91347.1"/>
    </source>
</evidence>
<dbReference type="SUPFAM" id="SSF51735">
    <property type="entry name" value="NAD(P)-binding Rossmann-fold domains"/>
    <property type="match status" value="1"/>
</dbReference>
<sequence>MAHAFSRAPSYARDAASLAEVPTGVPGAEPRMVRRPAEGERACPGSALVTGASSGIGAAVARRLAADGWHLVLNGRDPQRLAQVADATSAAVFPADLSRPGAEGLLADFALDAAGGRVDLLVAGAGIGWAGDFATMPPGSIDTLFEVDVLPAMHLVRRLLPGMVEAGAGRVVLVGSVAGMLAVRQEAVYSAAKAALAAFADALRYELYGTGVGVSHVVPAVVDTPFFERRGMPYVRSHPRPVPAEKVAEAVSTAVARGRDEVYVPGWLRLPVRIRGTAPAVYRRLAARFG</sequence>
<dbReference type="InterPro" id="IPR020904">
    <property type="entry name" value="Sc_DH/Rdtase_CS"/>
</dbReference>
<reference evidence="4 5" key="1">
    <citation type="submission" date="2016-10" db="EMBL/GenBank/DDBJ databases">
        <authorList>
            <person name="de Groot N.N."/>
        </authorList>
    </citation>
    <scope>NUCLEOTIDE SEQUENCE [LARGE SCALE GENOMIC DNA]</scope>
    <source>
        <strain evidence="4 5">CGMCC 4.1859</strain>
    </source>
</reference>
<dbReference type="OrthoDB" id="5178125at2"/>
<organism evidence="4 5">
    <name type="scientific">Streptomyces griseoaurantiacus</name>
    <dbReference type="NCBI Taxonomy" id="68213"/>
    <lineage>
        <taxon>Bacteria</taxon>
        <taxon>Bacillati</taxon>
        <taxon>Actinomycetota</taxon>
        <taxon>Actinomycetes</taxon>
        <taxon>Kitasatosporales</taxon>
        <taxon>Streptomycetaceae</taxon>
        <taxon>Streptomyces</taxon>
        <taxon>Streptomyces aurantiacus group</taxon>
    </lineage>
</organism>
<dbReference type="GO" id="GO:0016020">
    <property type="term" value="C:membrane"/>
    <property type="evidence" value="ECO:0007669"/>
    <property type="project" value="TreeGrafter"/>
</dbReference>
<dbReference type="CDD" id="cd05233">
    <property type="entry name" value="SDR_c"/>
    <property type="match status" value="1"/>
</dbReference>